<evidence type="ECO:0000256" key="4">
    <source>
        <dbReference type="ARBA" id="ARBA00022729"/>
    </source>
</evidence>
<reference evidence="9" key="2">
    <citation type="submission" date="2020-09" db="EMBL/GenBank/DDBJ databases">
        <authorList>
            <person name="Sun Q."/>
            <person name="Zhou Y."/>
        </authorList>
    </citation>
    <scope>NUCLEOTIDE SEQUENCE</scope>
    <source>
        <strain evidence="9">CGMCC 1.12777</strain>
    </source>
</reference>
<dbReference type="EMBL" id="BMFV01000044">
    <property type="protein sequence ID" value="GGH87918.1"/>
    <property type="molecule type" value="Genomic_DNA"/>
</dbReference>
<evidence type="ECO:0000256" key="6">
    <source>
        <dbReference type="SAM" id="MobiDB-lite"/>
    </source>
</evidence>
<dbReference type="NCBIfam" id="TIGR02059">
    <property type="entry name" value="swm_rep_I"/>
    <property type="match status" value="3"/>
</dbReference>
<accession>A0A8J3ENG4</accession>
<keyword evidence="4" id="KW-0732">Signal</keyword>
<keyword evidence="10" id="KW-1185">Reference proteome</keyword>
<feature type="domain" description="Gram-positive cocci surface proteins LPxTG" evidence="8">
    <location>
        <begin position="1838"/>
        <end position="1873"/>
    </location>
</feature>
<feature type="region of interest" description="Disordered" evidence="6">
    <location>
        <begin position="1268"/>
        <end position="1289"/>
    </location>
</feature>
<keyword evidence="7" id="KW-0472">Membrane</keyword>
<organism evidence="9 10">
    <name type="scientific">Pullulanibacillus pueri</name>
    <dbReference type="NCBI Taxonomy" id="1437324"/>
    <lineage>
        <taxon>Bacteria</taxon>
        <taxon>Bacillati</taxon>
        <taxon>Bacillota</taxon>
        <taxon>Bacilli</taxon>
        <taxon>Bacillales</taxon>
        <taxon>Sporolactobacillaceae</taxon>
        <taxon>Pullulanibacillus</taxon>
    </lineage>
</organism>
<keyword evidence="7" id="KW-0812">Transmembrane</keyword>
<reference evidence="9" key="1">
    <citation type="journal article" date="2014" name="Int. J. Syst. Evol. Microbiol.">
        <title>Complete genome sequence of Corynebacterium casei LMG S-19264T (=DSM 44701T), isolated from a smear-ripened cheese.</title>
        <authorList>
            <consortium name="US DOE Joint Genome Institute (JGI-PGF)"/>
            <person name="Walter F."/>
            <person name="Albersmeier A."/>
            <person name="Kalinowski J."/>
            <person name="Ruckert C."/>
        </authorList>
    </citation>
    <scope>NUCLEOTIDE SEQUENCE</scope>
    <source>
        <strain evidence="9">CGMCC 1.12777</strain>
    </source>
</reference>
<evidence type="ECO:0000256" key="3">
    <source>
        <dbReference type="ARBA" id="ARBA00022525"/>
    </source>
</evidence>
<dbReference type="InterPro" id="IPR013783">
    <property type="entry name" value="Ig-like_fold"/>
</dbReference>
<feature type="compositionally biased region" description="Polar residues" evidence="6">
    <location>
        <begin position="1271"/>
        <end position="1283"/>
    </location>
</feature>
<dbReference type="Proteomes" id="UP000656813">
    <property type="component" value="Unassembled WGS sequence"/>
</dbReference>
<gene>
    <name evidence="9" type="ORF">GCM10007096_39040</name>
</gene>
<evidence type="ECO:0000256" key="7">
    <source>
        <dbReference type="SAM" id="Phobius"/>
    </source>
</evidence>
<dbReference type="InterPro" id="IPR028059">
    <property type="entry name" value="SWM_rpt"/>
</dbReference>
<dbReference type="RefSeq" id="WP_188499056.1">
    <property type="nucleotide sequence ID" value="NZ_BMFV01000044.1"/>
</dbReference>
<evidence type="ECO:0000256" key="1">
    <source>
        <dbReference type="ARBA" id="ARBA00004168"/>
    </source>
</evidence>
<evidence type="ECO:0000313" key="10">
    <source>
        <dbReference type="Proteomes" id="UP000656813"/>
    </source>
</evidence>
<protein>
    <recommendedName>
        <fullName evidence="8">Gram-positive cocci surface proteins LPxTG domain-containing protein</fullName>
    </recommendedName>
</protein>
<name>A0A8J3ENG4_9BACL</name>
<evidence type="ECO:0000259" key="8">
    <source>
        <dbReference type="PROSITE" id="PS50847"/>
    </source>
</evidence>
<dbReference type="Pfam" id="PF07554">
    <property type="entry name" value="FIVAR"/>
    <property type="match status" value="7"/>
</dbReference>
<feature type="transmembrane region" description="Helical" evidence="7">
    <location>
        <begin position="1845"/>
        <end position="1864"/>
    </location>
</feature>
<comment type="subcellular location">
    <subcellularLocation>
        <location evidence="1">Secreted</location>
        <location evidence="1">Cell wall</location>
        <topology evidence="1">Peptidoglycan-anchor</topology>
    </subcellularLocation>
</comment>
<sequence>MRRFKSKIAILLTAILLIGTIIPGLGLGQQSVFADELDDINYDPLMGHPVQVAPDFQLNAQSGETFAEGYIKFDIQDSNGYADSERLFLPDGAKVTLDGGSVLKVEGDQILLDGDPIASVNSEENGEGKALKVDLSAPLPNGNFEEGSVGEGVTVPSWTINHQSKDDKGNTVNQIWLGEKLATHTQGRTYESVVSNGDGTYTVTGPGHSYSYKTNVDYGSGKATTDDPQNVEGFEAVFNGWTTNNGKYGYVQNVNNDSDPKKSHTLEIGFLNASLAKGDYAEKDGKIASSFGIEAVSAPFSAKQGDKLSFDWKANDGGDDYEVYGFLVNEDTGASTEILYGRGSAQNWTTNSGEVPADGNYRFRFVAGSFNRTDGTTHGATLSIDNVRVVSSKVVKGVVDAIAQLVQYENTQYSGDRPVKISVVNSEGKQSTLEDDDVKIMMSTKSQAADALKSSLKISVPTDKAYIYDPNQKGITGSTEPGSTVNVSVTSPNGNKVYNGPASVDDNGKWTITLDDSLSKGEYTIQATSSKGGATSDPKQSTFTFVDKTNLERYYNEVKNLKQEDYQDGWVDDDTDSDIEFASALQAAKALLDDITDSSSTSNPDQVDVDKALQDLQKAKENLVKLPPEEQSATFEHGSNQITLDFDKAVKFADQNNAAEGFTVTVDGKDYPVLDATAKGDKLTLTVDGTLSAEATEVKVNYDRSQGRSNVYGDEDNGAAVETFERVVTDPFYNALQIQSPKGNTDDPKPAIEGTVDTNADSVKVSIKDINGDNVVNNADAILENGHWTLELPDPLAPGEYSVEATATQQTNGRSLTKSQAFTIVDKKALNKEYDEVKGFDKDNYRAGWVDFKQARDHASEVLADPTASQDEVDQALINLHKTREALEKYPPQETDPATYEHGAKAITIDFDKKVELIAGNPSQGFTVIVDGESYKVTDANAHGDKVTLTVDQPLDSDAKKVVVEYTSDSTQPNLLGDEENGTSVQHFSITATDAFGAGLQIKSTKGNTDNQTPTFTGAAHTDADRVTLTFYDSHGNVIEDLQNVEAKLNTDDTWSYKVPEGSKLRNGKYTFTVTAVNNDSGRRVTKSASFTIVDKTALNKEYEDVKDFDKDDYRSGWDGFKEAQNHATEVLADPTSSQDEVDQALTELKAKREALEKYPPVETSPATYEHGQNKVTIDFDKNVILTAEHPTEGFTVKVDGKKYKVTEAIADGDKVKLTVDRPLDSDAKKVVIEYAPDSNHPNLFGDEENGTVDEPFKITATDEFGKGLQINGTKGNTDNRTPPFTGKVHKDADSVTVTIVDVKGQKYVTDADAVIKGENWSFEDWDGFDALEPGHYTVQVTAKDDKTGRMVTKSVEFTVVDKAALQKETEEVSEFKKEDYRTGWDDFVVARDHATDVLADPNASQAEVNESLTELKEKREALEKVEPKAIKATFDHGHDEITVSFDKAVKFTGKALDAKSGFTVTVNGKEVKVINAELVNIKNEKKTNKIKLTLEKGTELSSDTDVQVIYDKEKGQSNIVGDEENSTPVEDFNLHAGDPFGHALQIDQPNGITNDITPDIKGTVDKDAESAIMTITGPNGKKVIVNKEELTINPDGTWTYTIEDTLVSGEYQVEVTTFKSGHQSVTKYHNFIVVDKEALYSLKEGIKSKALNENDYTNNSWKNFEDAYSNAKAVFDDPKATQAEVDQAVEALSKAYDALVDTKALADEVKKSDKLVSSNYSKASWYDYQKALKNAQKLLNNPAATQEAINKAKALLETARQALAVDKAQLKEEEILQSHLSAKDYTKASWKAYQKALEHAKAVIADPQATQMEVDAALKSLQKAESALKKSDQRNDLPETASNTYNWLLLSAVFLIIGFTLIVSRRKRQTKN</sequence>
<dbReference type="Pfam" id="PF00746">
    <property type="entry name" value="Gram_pos_anchor"/>
    <property type="match status" value="1"/>
</dbReference>
<evidence type="ECO:0000256" key="5">
    <source>
        <dbReference type="ARBA" id="ARBA00023088"/>
    </source>
</evidence>
<keyword evidence="5" id="KW-0572">Peptidoglycan-anchor</keyword>
<keyword evidence="2" id="KW-0134">Cell wall</keyword>
<dbReference type="Pfam" id="PF19077">
    <property type="entry name" value="Big_13"/>
    <property type="match status" value="1"/>
</dbReference>
<proteinExistence type="predicted"/>
<keyword evidence="7" id="KW-1133">Transmembrane helix</keyword>
<dbReference type="Pfam" id="PF13753">
    <property type="entry name" value="SWM_repeat"/>
    <property type="match status" value="3"/>
</dbReference>
<evidence type="ECO:0000313" key="9">
    <source>
        <dbReference type="EMBL" id="GGH87918.1"/>
    </source>
</evidence>
<dbReference type="Gene3D" id="1.20.1270.70">
    <property type="entry name" value="Designed single chain three-helix bundle"/>
    <property type="match status" value="7"/>
</dbReference>
<dbReference type="PROSITE" id="PS50847">
    <property type="entry name" value="GRAM_POS_ANCHORING"/>
    <property type="match status" value="1"/>
</dbReference>
<dbReference type="InterPro" id="IPR044016">
    <property type="entry name" value="Big_13"/>
</dbReference>
<dbReference type="InterPro" id="IPR019931">
    <property type="entry name" value="LPXTG_anchor"/>
</dbReference>
<dbReference type="InterPro" id="IPR011801">
    <property type="entry name" value="Swm_rep_I_cyn"/>
</dbReference>
<dbReference type="Gene3D" id="2.60.40.10">
    <property type="entry name" value="Immunoglobulins"/>
    <property type="match status" value="5"/>
</dbReference>
<evidence type="ECO:0000256" key="2">
    <source>
        <dbReference type="ARBA" id="ARBA00022512"/>
    </source>
</evidence>
<comment type="caution">
    <text evidence="9">The sequence shown here is derived from an EMBL/GenBank/DDBJ whole genome shotgun (WGS) entry which is preliminary data.</text>
</comment>
<keyword evidence="3" id="KW-0964">Secreted</keyword>